<evidence type="ECO:0000256" key="4">
    <source>
        <dbReference type="ARBA" id="ARBA00022692"/>
    </source>
</evidence>
<dbReference type="GO" id="GO:0005886">
    <property type="term" value="C:plasma membrane"/>
    <property type="evidence" value="ECO:0007669"/>
    <property type="project" value="TreeGrafter"/>
</dbReference>
<comment type="subcellular location">
    <subcellularLocation>
        <location evidence="1">Membrane</location>
        <topology evidence="1">Multi-pass membrane protein</topology>
    </subcellularLocation>
</comment>
<dbReference type="GO" id="GO:1904669">
    <property type="term" value="P:ATP export"/>
    <property type="evidence" value="ECO:0007669"/>
    <property type="project" value="UniProtKB-ARBA"/>
</dbReference>
<dbReference type="PANTHER" id="PTHR32261:SF7">
    <property type="entry name" value="CALCIUM HOMEOSTASIS MODULATOR PROTEIN 3"/>
    <property type="match status" value="1"/>
</dbReference>
<dbReference type="AlphaFoldDB" id="A0A8B9DJQ8"/>
<evidence type="ECO:0000256" key="6">
    <source>
        <dbReference type="ARBA" id="ARBA00023065"/>
    </source>
</evidence>
<dbReference type="Proteomes" id="UP000694521">
    <property type="component" value="Unplaced"/>
</dbReference>
<evidence type="ECO:0000256" key="2">
    <source>
        <dbReference type="ARBA" id="ARBA00008497"/>
    </source>
</evidence>
<feature type="transmembrane region" description="Helical" evidence="10">
    <location>
        <begin position="229"/>
        <end position="248"/>
    </location>
</feature>
<organism evidence="11 12">
    <name type="scientific">Anser cygnoides</name>
    <name type="common">Swan goose</name>
    <dbReference type="NCBI Taxonomy" id="8845"/>
    <lineage>
        <taxon>Eukaryota</taxon>
        <taxon>Metazoa</taxon>
        <taxon>Chordata</taxon>
        <taxon>Craniata</taxon>
        <taxon>Vertebrata</taxon>
        <taxon>Euteleostomi</taxon>
        <taxon>Archelosauria</taxon>
        <taxon>Archosauria</taxon>
        <taxon>Dinosauria</taxon>
        <taxon>Saurischia</taxon>
        <taxon>Theropoda</taxon>
        <taxon>Coelurosauria</taxon>
        <taxon>Aves</taxon>
        <taxon>Neognathae</taxon>
        <taxon>Galloanserae</taxon>
        <taxon>Anseriformes</taxon>
        <taxon>Anatidae</taxon>
        <taxon>Anserinae</taxon>
        <taxon>Anser</taxon>
    </lineage>
</organism>
<accession>A0A8B9DJQ8</accession>
<name>A0A8B9DJQ8_ANSCY</name>
<evidence type="ECO:0000313" key="12">
    <source>
        <dbReference type="Proteomes" id="UP000694521"/>
    </source>
</evidence>
<evidence type="ECO:0000256" key="7">
    <source>
        <dbReference type="ARBA" id="ARBA00023136"/>
    </source>
</evidence>
<dbReference type="PANTHER" id="PTHR32261">
    <property type="entry name" value="CALCIUM HOMEOSTASIS MODULATOR PROTEIN"/>
    <property type="match status" value="1"/>
</dbReference>
<keyword evidence="6" id="KW-0406">Ion transport</keyword>
<reference evidence="11" key="2">
    <citation type="submission" date="2025-09" db="UniProtKB">
        <authorList>
            <consortium name="Ensembl"/>
        </authorList>
    </citation>
    <scope>IDENTIFICATION</scope>
</reference>
<evidence type="ECO:0000313" key="11">
    <source>
        <dbReference type="Ensembl" id="ENSACDP00005007272.1"/>
    </source>
</evidence>
<keyword evidence="3" id="KW-0813">Transport</keyword>
<evidence type="ECO:0000256" key="5">
    <source>
        <dbReference type="ARBA" id="ARBA00022989"/>
    </source>
</evidence>
<protein>
    <submittedName>
        <fullName evidence="11">Calcium homeostasis modulator 3</fullName>
    </submittedName>
</protein>
<evidence type="ECO:0000256" key="9">
    <source>
        <dbReference type="SAM" id="MobiDB-lite"/>
    </source>
</evidence>
<reference evidence="11" key="1">
    <citation type="submission" date="2025-08" db="UniProtKB">
        <authorList>
            <consortium name="Ensembl"/>
        </authorList>
    </citation>
    <scope>IDENTIFICATION</scope>
</reference>
<keyword evidence="4 10" id="KW-0812">Transmembrane</keyword>
<proteinExistence type="inferred from homology"/>
<keyword evidence="7 10" id="KW-0472">Membrane</keyword>
<keyword evidence="12" id="KW-1185">Reference proteome</keyword>
<evidence type="ECO:0000256" key="8">
    <source>
        <dbReference type="ARBA" id="ARBA00023303"/>
    </source>
</evidence>
<dbReference type="InterPro" id="IPR029569">
    <property type="entry name" value="CALHM"/>
</dbReference>
<dbReference type="Ensembl" id="ENSACDT00005008750.1">
    <property type="protein sequence ID" value="ENSACDP00005007272.1"/>
    <property type="gene ID" value="ENSACDG00005005326.1"/>
</dbReference>
<comment type="similarity">
    <text evidence="2">Belongs to the CALHM family.</text>
</comment>
<dbReference type="GO" id="GO:0005261">
    <property type="term" value="F:monoatomic cation channel activity"/>
    <property type="evidence" value="ECO:0007669"/>
    <property type="project" value="TreeGrafter"/>
</dbReference>
<evidence type="ECO:0000256" key="3">
    <source>
        <dbReference type="ARBA" id="ARBA00022448"/>
    </source>
</evidence>
<dbReference type="Pfam" id="PF14798">
    <property type="entry name" value="Ca_hom_mod"/>
    <property type="match status" value="1"/>
</dbReference>
<evidence type="ECO:0000256" key="10">
    <source>
        <dbReference type="SAM" id="Phobius"/>
    </source>
</evidence>
<feature type="region of interest" description="Disordered" evidence="9">
    <location>
        <begin position="345"/>
        <end position="376"/>
    </location>
</feature>
<feature type="compositionally biased region" description="Polar residues" evidence="9">
    <location>
        <begin position="365"/>
        <end position="376"/>
    </location>
</feature>
<keyword evidence="8" id="KW-0407">Ion channel</keyword>
<evidence type="ECO:0000256" key="1">
    <source>
        <dbReference type="ARBA" id="ARBA00004141"/>
    </source>
</evidence>
<keyword evidence="5 10" id="KW-1133">Transmembrane helix</keyword>
<sequence length="376" mass="42713">MCRKCGISITAFLINSTVISLPSPKLLQTYSGKRVRRISFTLLQTNLYPEHRLAQSRVRKVSQKRIFKVGEKNLLYTGPDLTGDQPQQRDPRAEERVAGVAWGKAVHLLCESCRAQTACVHQSSGQGEGSAHTSPPMSPSCSRYMCSSIMQRAMVAPAVWIVVALLDGKCLICAFSSSVDPKKFPGFTNATVEQAQELLAKVPCKEDELVGNSMSRRAVSRYLRCWSQALGWSILLMLIIAAFLARWLRPCFNQAALLQTRHWSNYIDIEQKIFEETCCEHSRLFAHKCILHFFESMQEEIRQHSFDLPKEEEEDLLRGITHQDQVNKLLKTWYYEKPPLDVSQATQRHPLGRERSLPPWAGSPRAQSKFPQHTNV</sequence>